<dbReference type="OrthoDB" id="5307821at2759"/>
<dbReference type="InterPro" id="IPR002347">
    <property type="entry name" value="SDR_fam"/>
</dbReference>
<evidence type="ECO:0000313" key="7">
    <source>
        <dbReference type="RefSeq" id="XP_026295327.1"/>
    </source>
</evidence>
<reference evidence="7" key="2">
    <citation type="submission" date="2025-04" db="UniProtKB">
        <authorList>
            <consortium name="RefSeq"/>
        </authorList>
    </citation>
    <scope>IDENTIFICATION</scope>
    <source>
        <strain evidence="7">DH4</strain>
        <tissue evidence="7">Whole body</tissue>
    </source>
</reference>
<keyword evidence="4" id="KW-0812">Transmembrane</keyword>
<dbReference type="RefSeq" id="XP_026295327.1">
    <property type="nucleotide sequence ID" value="XM_026439542.1"/>
</dbReference>
<accession>A0A7M7KZF2</accession>
<proteinExistence type="inferred from homology"/>
<keyword evidence="6" id="KW-1185">Reference proteome</keyword>
<dbReference type="PRINTS" id="PR00081">
    <property type="entry name" value="GDHRDH"/>
</dbReference>
<dbReference type="PRINTS" id="PR00080">
    <property type="entry name" value="SDRFAMILY"/>
</dbReference>
<protein>
    <submittedName>
        <fullName evidence="7">Dehydrogenase/reductase SDR family protein 7-like isoform X1</fullName>
    </submittedName>
</protein>
<evidence type="ECO:0000256" key="2">
    <source>
        <dbReference type="ARBA" id="ARBA00023002"/>
    </source>
</evidence>
<dbReference type="EnsemblMetazoa" id="XM_026439542">
    <property type="protein sequence ID" value="XP_026295327"/>
    <property type="gene ID" value="LOC410952"/>
</dbReference>
<sequence length="340" mass="39103">MTEESLKSWRLIWWLFKLFGFPITIPWLIYHFLDIMQQKRKKKTLNGKVVIITGASSGLGEALAHVFYACGCKIILISRRKEELDRVKNILMNTHVTVPTYPPVVLPIDITNINNLQTEITKIIDIHGRIDILINNAGISYRGEIINTNMDVDIKVMLTNYFAQIALAKVILPYMIKQQSGHIVCISSIQGKISIPYRLEYFIFIFKTYFSLNFNLYNSNRSAYAASKYALQAWCDCCRAELHDQNIKITIVSPGYIKTSLSLNALTGSGQIYGVMDKTIQEGYYPEYVADRILKAVLKEEKDILITPFIPKAAMYLRTLCPSLYFWIMQKRAKKTKEKE</sequence>
<evidence type="ECO:0000256" key="1">
    <source>
        <dbReference type="ARBA" id="ARBA00006484"/>
    </source>
</evidence>
<evidence type="ECO:0000313" key="6">
    <source>
        <dbReference type="Proteomes" id="UP000005203"/>
    </source>
</evidence>
<dbReference type="Proteomes" id="UP000005203">
    <property type="component" value="Linkage group LG3"/>
</dbReference>
<dbReference type="Pfam" id="PF00106">
    <property type="entry name" value="adh_short"/>
    <property type="match status" value="2"/>
</dbReference>
<dbReference type="Gene3D" id="3.40.50.720">
    <property type="entry name" value="NAD(P)-binding Rossmann-like Domain"/>
    <property type="match status" value="1"/>
</dbReference>
<dbReference type="PANTHER" id="PTHR44196:SF1">
    <property type="entry name" value="DEHYDROGENASE_REDUCTASE SDR FAMILY MEMBER 7B"/>
    <property type="match status" value="1"/>
</dbReference>
<reference evidence="5" key="1">
    <citation type="submission" date="2021-01" db="UniProtKB">
        <authorList>
            <consortium name="EnsemblMetazoa"/>
        </authorList>
    </citation>
    <scope>IDENTIFICATION</scope>
    <source>
        <strain evidence="5">DH4</strain>
    </source>
</reference>
<keyword evidence="4" id="KW-0472">Membrane</keyword>
<accession>A0A8B8GUJ1</accession>
<dbReference type="SUPFAM" id="SSF51735">
    <property type="entry name" value="NAD(P)-binding Rossmann-fold domains"/>
    <property type="match status" value="1"/>
</dbReference>
<evidence type="ECO:0000256" key="3">
    <source>
        <dbReference type="RuleBase" id="RU000363"/>
    </source>
</evidence>
<keyword evidence="4" id="KW-1133">Transmembrane helix</keyword>
<dbReference type="GO" id="GO:0016491">
    <property type="term" value="F:oxidoreductase activity"/>
    <property type="evidence" value="ECO:0007669"/>
    <property type="project" value="UniProtKB-KW"/>
</dbReference>
<keyword evidence="2" id="KW-0560">Oxidoreductase</keyword>
<evidence type="ECO:0000256" key="4">
    <source>
        <dbReference type="SAM" id="Phobius"/>
    </source>
</evidence>
<feature type="transmembrane region" description="Helical" evidence="4">
    <location>
        <begin position="12"/>
        <end position="33"/>
    </location>
</feature>
<name>A0A7M7KZF2_APIME</name>
<comment type="similarity">
    <text evidence="1 3">Belongs to the short-chain dehydrogenases/reductases (SDR) family.</text>
</comment>
<dbReference type="PANTHER" id="PTHR44196">
    <property type="entry name" value="DEHYDROGENASE/REDUCTASE SDR FAMILY MEMBER 7B"/>
    <property type="match status" value="1"/>
</dbReference>
<dbReference type="InterPro" id="IPR036291">
    <property type="entry name" value="NAD(P)-bd_dom_sf"/>
</dbReference>
<dbReference type="CDD" id="cd05332">
    <property type="entry name" value="11beta-HSD1_like_SDR_c"/>
    <property type="match status" value="1"/>
</dbReference>
<organism evidence="5">
    <name type="scientific">Apis mellifera</name>
    <name type="common">Honeybee</name>
    <dbReference type="NCBI Taxonomy" id="7460"/>
    <lineage>
        <taxon>Eukaryota</taxon>
        <taxon>Metazoa</taxon>
        <taxon>Ecdysozoa</taxon>
        <taxon>Arthropoda</taxon>
        <taxon>Hexapoda</taxon>
        <taxon>Insecta</taxon>
        <taxon>Pterygota</taxon>
        <taxon>Neoptera</taxon>
        <taxon>Endopterygota</taxon>
        <taxon>Hymenoptera</taxon>
        <taxon>Apocrita</taxon>
        <taxon>Aculeata</taxon>
        <taxon>Apoidea</taxon>
        <taxon>Anthophila</taxon>
        <taxon>Apidae</taxon>
        <taxon>Apis</taxon>
    </lineage>
</organism>
<evidence type="ECO:0000313" key="5">
    <source>
        <dbReference type="EnsemblMetazoa" id="XP_026295327"/>
    </source>
</evidence>
<gene>
    <name evidence="5" type="primary">410952</name>
    <name evidence="7" type="synonym">LOC410952</name>
</gene>
<dbReference type="GO" id="GO:0016020">
    <property type="term" value="C:membrane"/>
    <property type="evidence" value="ECO:0007669"/>
    <property type="project" value="TreeGrafter"/>
</dbReference>
<dbReference type="AlphaFoldDB" id="A0A7M7KZF2"/>